<gene>
    <name evidence="2" type="ORF">Sangu_2726000</name>
</gene>
<dbReference type="AlphaFoldDB" id="A0AAW2IWW1"/>
<accession>A0AAW2IWW1</accession>
<reference evidence="2" key="1">
    <citation type="submission" date="2020-06" db="EMBL/GenBank/DDBJ databases">
        <authorList>
            <person name="Li T."/>
            <person name="Hu X."/>
            <person name="Zhang T."/>
            <person name="Song X."/>
            <person name="Zhang H."/>
            <person name="Dai N."/>
            <person name="Sheng W."/>
            <person name="Hou X."/>
            <person name="Wei L."/>
        </authorList>
    </citation>
    <scope>NUCLEOTIDE SEQUENCE</scope>
    <source>
        <strain evidence="2">G01</strain>
        <tissue evidence="2">Leaf</tissue>
    </source>
</reference>
<feature type="region of interest" description="Disordered" evidence="1">
    <location>
        <begin position="1"/>
        <end position="31"/>
    </location>
</feature>
<feature type="compositionally biased region" description="Polar residues" evidence="1">
    <location>
        <begin position="1"/>
        <end position="23"/>
    </location>
</feature>
<evidence type="ECO:0000313" key="2">
    <source>
        <dbReference type="EMBL" id="KAL0286609.1"/>
    </source>
</evidence>
<dbReference type="EMBL" id="JACGWK010001527">
    <property type="protein sequence ID" value="KAL0286609.1"/>
    <property type="molecule type" value="Genomic_DNA"/>
</dbReference>
<evidence type="ECO:0000256" key="1">
    <source>
        <dbReference type="SAM" id="MobiDB-lite"/>
    </source>
</evidence>
<reference evidence="2" key="2">
    <citation type="journal article" date="2024" name="Plant">
        <title>Genomic evolution and insights into agronomic trait innovations of Sesamum species.</title>
        <authorList>
            <person name="Miao H."/>
            <person name="Wang L."/>
            <person name="Qu L."/>
            <person name="Liu H."/>
            <person name="Sun Y."/>
            <person name="Le M."/>
            <person name="Wang Q."/>
            <person name="Wei S."/>
            <person name="Zheng Y."/>
            <person name="Lin W."/>
            <person name="Duan Y."/>
            <person name="Cao H."/>
            <person name="Xiong S."/>
            <person name="Wang X."/>
            <person name="Wei L."/>
            <person name="Li C."/>
            <person name="Ma Q."/>
            <person name="Ju M."/>
            <person name="Zhao R."/>
            <person name="Li G."/>
            <person name="Mu C."/>
            <person name="Tian Q."/>
            <person name="Mei H."/>
            <person name="Zhang T."/>
            <person name="Gao T."/>
            <person name="Zhang H."/>
        </authorList>
    </citation>
    <scope>NUCLEOTIDE SEQUENCE</scope>
    <source>
        <strain evidence="2">G01</strain>
    </source>
</reference>
<protein>
    <submittedName>
        <fullName evidence="2">Uncharacterized protein</fullName>
    </submittedName>
</protein>
<sequence>MGSSSGWTSTMLQQTTPVTTSSSRHPRAGPFAPLASREVQLEAVLGHQLEACLELNLNSRHYLELDEAPFIFPPTHSVFREWGAI</sequence>
<comment type="caution">
    <text evidence="2">The sequence shown here is derived from an EMBL/GenBank/DDBJ whole genome shotgun (WGS) entry which is preliminary data.</text>
</comment>
<name>A0AAW2IWW1_9LAMI</name>
<proteinExistence type="predicted"/>
<organism evidence="2">
    <name type="scientific">Sesamum angustifolium</name>
    <dbReference type="NCBI Taxonomy" id="2727405"/>
    <lineage>
        <taxon>Eukaryota</taxon>
        <taxon>Viridiplantae</taxon>
        <taxon>Streptophyta</taxon>
        <taxon>Embryophyta</taxon>
        <taxon>Tracheophyta</taxon>
        <taxon>Spermatophyta</taxon>
        <taxon>Magnoliopsida</taxon>
        <taxon>eudicotyledons</taxon>
        <taxon>Gunneridae</taxon>
        <taxon>Pentapetalae</taxon>
        <taxon>asterids</taxon>
        <taxon>lamiids</taxon>
        <taxon>Lamiales</taxon>
        <taxon>Pedaliaceae</taxon>
        <taxon>Sesamum</taxon>
    </lineage>
</organism>